<evidence type="ECO:0000256" key="1">
    <source>
        <dbReference type="SAM" id="MobiDB-lite"/>
    </source>
</evidence>
<gene>
    <name evidence="4" type="primary">LOC109484470</name>
</gene>
<dbReference type="Proteomes" id="UP000515135">
    <property type="component" value="Unplaced"/>
</dbReference>
<reference evidence="4" key="1">
    <citation type="submission" date="2025-08" db="UniProtKB">
        <authorList>
            <consortium name="RefSeq"/>
        </authorList>
    </citation>
    <scope>IDENTIFICATION</scope>
    <source>
        <tissue evidence="4">Gonad</tissue>
    </source>
</reference>
<keyword evidence="2" id="KW-1133">Transmembrane helix</keyword>
<organism evidence="3 4">
    <name type="scientific">Branchiostoma belcheri</name>
    <name type="common">Amphioxus</name>
    <dbReference type="NCBI Taxonomy" id="7741"/>
    <lineage>
        <taxon>Eukaryota</taxon>
        <taxon>Metazoa</taxon>
        <taxon>Chordata</taxon>
        <taxon>Cephalochordata</taxon>
        <taxon>Leptocardii</taxon>
        <taxon>Amphioxiformes</taxon>
        <taxon>Branchiostomatidae</taxon>
        <taxon>Branchiostoma</taxon>
    </lineage>
</organism>
<feature type="region of interest" description="Disordered" evidence="1">
    <location>
        <begin position="1"/>
        <end position="41"/>
    </location>
</feature>
<feature type="transmembrane region" description="Helical" evidence="2">
    <location>
        <begin position="69"/>
        <end position="93"/>
    </location>
</feature>
<protein>
    <submittedName>
        <fullName evidence="4">Uncharacterized protein LOC109484470 isoform X2</fullName>
    </submittedName>
</protein>
<keyword evidence="3" id="KW-1185">Reference proteome</keyword>
<feature type="region of interest" description="Disordered" evidence="1">
    <location>
        <begin position="202"/>
        <end position="256"/>
    </location>
</feature>
<dbReference type="GeneID" id="109484470"/>
<keyword evidence="2" id="KW-0812">Transmembrane</keyword>
<dbReference type="RefSeq" id="XP_019643308.1">
    <property type="nucleotide sequence ID" value="XM_019787749.1"/>
</dbReference>
<dbReference type="OrthoDB" id="10070799at2759"/>
<feature type="compositionally biased region" description="Polar residues" evidence="1">
    <location>
        <begin position="223"/>
        <end position="240"/>
    </location>
</feature>
<feature type="compositionally biased region" description="Basic residues" evidence="1">
    <location>
        <begin position="9"/>
        <end position="41"/>
    </location>
</feature>
<evidence type="ECO:0000313" key="3">
    <source>
        <dbReference type="Proteomes" id="UP000515135"/>
    </source>
</evidence>
<evidence type="ECO:0000256" key="2">
    <source>
        <dbReference type="SAM" id="Phobius"/>
    </source>
</evidence>
<accession>A0A6P5A1W3</accession>
<name>A0A6P5A1W3_BRABE</name>
<sequence length="256" mass="26402">MGKGERRGGGRRAGGRRIGRHHRAGHRHHIGLRAHHHHRPARRIGFRSRGVRGGGGGTIHLGPAAGKTVIGICMGFFGVFLIGVGIMLTAIFATSGTGSVAAGACVLVIGVALLGVSLWLCNKQWKEDQAAASAQGQGQPGVHVISDATGTVTTTTVNQDGQAVINMTTVPNQPGVSFPTDWSNMAAGQPYPGSQPYPGTSAAGGFAAAPSAPPSAQPPQYGFTYNTSDNYNTQYSSGTSDLPPPPAYSTVVNEKL</sequence>
<feature type="transmembrane region" description="Helical" evidence="2">
    <location>
        <begin position="99"/>
        <end position="121"/>
    </location>
</feature>
<evidence type="ECO:0000313" key="4">
    <source>
        <dbReference type="RefSeq" id="XP_019643308.1"/>
    </source>
</evidence>
<proteinExistence type="predicted"/>
<keyword evidence="2" id="KW-0472">Membrane</keyword>
<dbReference type="AlphaFoldDB" id="A0A6P5A1W3"/>